<gene>
    <name evidence="1" type="ORF">Plil01_001708600</name>
</gene>
<reference evidence="1" key="1">
    <citation type="submission" date="2023-04" db="EMBL/GenBank/DDBJ databases">
        <title>Phytophthora lilii NBRC 32176.</title>
        <authorList>
            <person name="Ichikawa N."/>
            <person name="Sato H."/>
            <person name="Tonouchi N."/>
        </authorList>
    </citation>
    <scope>NUCLEOTIDE SEQUENCE</scope>
    <source>
        <strain evidence="1">NBRC 32176</strain>
    </source>
</reference>
<dbReference type="Proteomes" id="UP001165083">
    <property type="component" value="Unassembled WGS sequence"/>
</dbReference>
<organism evidence="1 2">
    <name type="scientific">Phytophthora lilii</name>
    <dbReference type="NCBI Taxonomy" id="2077276"/>
    <lineage>
        <taxon>Eukaryota</taxon>
        <taxon>Sar</taxon>
        <taxon>Stramenopiles</taxon>
        <taxon>Oomycota</taxon>
        <taxon>Peronosporomycetes</taxon>
        <taxon>Peronosporales</taxon>
        <taxon>Peronosporaceae</taxon>
        <taxon>Phytophthora</taxon>
    </lineage>
</organism>
<name>A0A9W6XY77_9STRA</name>
<evidence type="ECO:0000313" key="1">
    <source>
        <dbReference type="EMBL" id="GMF47811.1"/>
    </source>
</evidence>
<comment type="caution">
    <text evidence="1">The sequence shown here is derived from an EMBL/GenBank/DDBJ whole genome shotgun (WGS) entry which is preliminary data.</text>
</comment>
<protein>
    <submittedName>
        <fullName evidence="1">Unnamed protein product</fullName>
    </submittedName>
</protein>
<evidence type="ECO:0000313" key="2">
    <source>
        <dbReference type="Proteomes" id="UP001165083"/>
    </source>
</evidence>
<proteinExistence type="predicted"/>
<accession>A0A9W6XY77</accession>
<dbReference type="AlphaFoldDB" id="A0A9W6XY77"/>
<dbReference type="EMBL" id="BSXW01004038">
    <property type="protein sequence ID" value="GMF47811.1"/>
    <property type="molecule type" value="Genomic_DNA"/>
</dbReference>
<keyword evidence="2" id="KW-1185">Reference proteome</keyword>
<sequence>MSRALGLGGAVYATITLVQNAAEKNAAGGITTEGVGESDDRGRFVTSKAGAKSARNTSLDFETGNMWIWNLKGRYAGYSEFIANICQLEDGYVASSETEHEGEAFHDQVQSQSEGYIVLGEFSSIQQAVDFVDSYSSHRFKFFHNSARVDAKIS</sequence>